<comment type="function">
    <text evidence="4">Peptide chain release factor 2 directs the termination of translation in response to the peptide chain termination codons UGA and UAA.</text>
</comment>
<keyword evidence="4" id="KW-0963">Cytoplasm</keyword>
<dbReference type="EMBL" id="NHMK01000018">
    <property type="protein sequence ID" value="OWL95290.1"/>
    <property type="molecule type" value="Genomic_DNA"/>
</dbReference>
<name>A0A246BJ01_9DEIO</name>
<keyword evidence="3 4" id="KW-0648">Protein biosynthesis</keyword>
<evidence type="ECO:0000256" key="4">
    <source>
        <dbReference type="HAMAP-Rule" id="MF_00094"/>
    </source>
</evidence>
<protein>
    <recommendedName>
        <fullName evidence="4 5">Peptide chain release factor 2</fullName>
        <shortName evidence="4">RF-2</shortName>
    </recommendedName>
</protein>
<dbReference type="Pfam" id="PF00472">
    <property type="entry name" value="RF-1"/>
    <property type="match status" value="1"/>
</dbReference>
<evidence type="ECO:0000256" key="1">
    <source>
        <dbReference type="ARBA" id="ARBA00010835"/>
    </source>
</evidence>
<dbReference type="PANTHER" id="PTHR43116:SF3">
    <property type="entry name" value="CLASS I PEPTIDE CHAIN RELEASE FACTOR"/>
    <property type="match status" value="1"/>
</dbReference>
<dbReference type="InterPro" id="IPR000352">
    <property type="entry name" value="Pep_chain_release_fac_I"/>
</dbReference>
<feature type="modified residue" description="N5-methylglutamine" evidence="4">
    <location>
        <position position="320"/>
    </location>
</feature>
<feature type="domain" description="Prokaryotic-type class I peptide chain release factors" evidence="7">
    <location>
        <begin position="313"/>
        <end position="329"/>
    </location>
</feature>
<dbReference type="FunFam" id="3.30.160.20:FF:000004">
    <property type="entry name" value="Peptide chain release factor 1"/>
    <property type="match status" value="1"/>
</dbReference>
<dbReference type="InterPro" id="IPR004374">
    <property type="entry name" value="PrfB"/>
</dbReference>
<organism evidence="8 9">
    <name type="scientific">Deinococcus indicus</name>
    <dbReference type="NCBI Taxonomy" id="223556"/>
    <lineage>
        <taxon>Bacteria</taxon>
        <taxon>Thermotogati</taxon>
        <taxon>Deinococcota</taxon>
        <taxon>Deinococci</taxon>
        <taxon>Deinococcales</taxon>
        <taxon>Deinococcaceae</taxon>
        <taxon>Deinococcus</taxon>
    </lineage>
</organism>
<dbReference type="Gene3D" id="1.20.58.410">
    <property type="entry name" value="Release factor"/>
    <property type="match status" value="1"/>
</dbReference>
<dbReference type="InterPro" id="IPR045853">
    <property type="entry name" value="Pep_chain_release_fac_I_sf"/>
</dbReference>
<dbReference type="Gene3D" id="3.30.70.1660">
    <property type="match status" value="1"/>
</dbReference>
<keyword evidence="2 4" id="KW-0488">Methylation</keyword>
<dbReference type="Gene3D" id="3.30.160.20">
    <property type="match status" value="1"/>
</dbReference>
<dbReference type="PROSITE" id="PS00745">
    <property type="entry name" value="RF_PROK_I"/>
    <property type="match status" value="1"/>
</dbReference>
<comment type="subcellular location">
    <subcellularLocation>
        <location evidence="4">Cytoplasm</location>
    </subcellularLocation>
</comment>
<evidence type="ECO:0000256" key="5">
    <source>
        <dbReference type="NCBIfam" id="TIGR00020"/>
    </source>
</evidence>
<dbReference type="Proteomes" id="UP000197208">
    <property type="component" value="Unassembled WGS sequence"/>
</dbReference>
<feature type="region of interest" description="Disordered" evidence="6">
    <location>
        <begin position="1"/>
        <end position="38"/>
    </location>
</feature>
<keyword evidence="9" id="KW-1185">Reference proteome</keyword>
<gene>
    <name evidence="4" type="primary">prfB</name>
    <name evidence="8" type="ORF">CBQ26_12425</name>
</gene>
<dbReference type="AlphaFoldDB" id="A0A246BJ01"/>
<dbReference type="NCBIfam" id="TIGR00020">
    <property type="entry name" value="prfB"/>
    <property type="match status" value="1"/>
</dbReference>
<dbReference type="HAMAP" id="MF_00094">
    <property type="entry name" value="Rel_fac_2"/>
    <property type="match status" value="1"/>
</dbReference>
<evidence type="ECO:0000259" key="7">
    <source>
        <dbReference type="PROSITE" id="PS00745"/>
    </source>
</evidence>
<dbReference type="InterPro" id="IPR005139">
    <property type="entry name" value="PCRF"/>
</dbReference>
<evidence type="ECO:0000256" key="2">
    <source>
        <dbReference type="ARBA" id="ARBA00022481"/>
    </source>
</evidence>
<dbReference type="SUPFAM" id="SSF75620">
    <property type="entry name" value="Release factor"/>
    <property type="match status" value="1"/>
</dbReference>
<evidence type="ECO:0000256" key="3">
    <source>
        <dbReference type="ARBA" id="ARBA00022917"/>
    </source>
</evidence>
<comment type="PTM">
    <text evidence="4">Methylated by PrmC. Methylation increases the termination efficiency of RF2.</text>
</comment>
<evidence type="ECO:0000256" key="6">
    <source>
        <dbReference type="SAM" id="MobiDB-lite"/>
    </source>
</evidence>
<sequence length="445" mass="49929">MGRGWPCHRECASGTPGTSPRRLPSARPLPHSAARQGQAALSTSFCPFPAASLPPPPPYTVLLVYEPAPRSTGRGGREARPCRNYWKNWRRSGSTFDIPGKARRLNELDRELGDPELWNNAARARQVTQEAGTVRRIVEGYTSLESDAQGLSEMMEIADADEREMLMEEQQSIQKRVDDLYRETLFTMKHADTSAIVRVKSGAGGTESMDWAGMLTRMFMRWAERRGYKVDLIDQVDGEQAGVISSEFIIRGDKAFGMMLPEHGVHRLVRVSPFDSNNRRHTSFASVDVVPEVPAEEINIHIPDSDLRRDVFRSQGAGGQGVNTTDSAVRLTHLPTGLAVASQQTRSQIKNHEIALQILKQRLYDIEVKKREDEEAKARGEQKKIEWGSQIRSYVLDKQYIKDHRTGVMKHNPADVLDGDLDDLMWAGLEWLAGKRVAEESGDDE</sequence>
<dbReference type="GO" id="GO:0016149">
    <property type="term" value="F:translation release factor activity, codon specific"/>
    <property type="evidence" value="ECO:0007669"/>
    <property type="project" value="UniProtKB-UniRule"/>
</dbReference>
<dbReference type="GO" id="GO:0005737">
    <property type="term" value="C:cytoplasm"/>
    <property type="evidence" value="ECO:0007669"/>
    <property type="project" value="UniProtKB-SubCell"/>
</dbReference>
<feature type="compositionally biased region" description="Low complexity" evidence="6">
    <location>
        <begin position="19"/>
        <end position="30"/>
    </location>
</feature>
<comment type="caution">
    <text evidence="8">The sequence shown here is derived from an EMBL/GenBank/DDBJ whole genome shotgun (WGS) entry which is preliminary data.</text>
</comment>
<accession>A0A246BJ01</accession>
<reference evidence="8 9" key="1">
    <citation type="submission" date="2017-05" db="EMBL/GenBank/DDBJ databases">
        <title>De novo genome assembly of Deniococcus indicus strain DR1.</title>
        <authorList>
            <person name="Chauhan D."/>
            <person name="Yennamalli R.M."/>
            <person name="Priyadarshini R."/>
        </authorList>
    </citation>
    <scope>NUCLEOTIDE SEQUENCE [LARGE SCALE GENOMIC DNA]</scope>
    <source>
        <strain evidence="8 9">DR1</strain>
    </source>
</reference>
<evidence type="ECO:0000313" key="9">
    <source>
        <dbReference type="Proteomes" id="UP000197208"/>
    </source>
</evidence>
<dbReference type="Pfam" id="PF03462">
    <property type="entry name" value="PCRF"/>
    <property type="match status" value="1"/>
</dbReference>
<evidence type="ECO:0000313" key="8">
    <source>
        <dbReference type="EMBL" id="OWL95290.1"/>
    </source>
</evidence>
<proteinExistence type="inferred from homology"/>
<dbReference type="PANTHER" id="PTHR43116">
    <property type="entry name" value="PEPTIDE CHAIN RELEASE FACTOR 2"/>
    <property type="match status" value="1"/>
</dbReference>
<dbReference type="SMART" id="SM00937">
    <property type="entry name" value="PCRF"/>
    <property type="match status" value="1"/>
</dbReference>
<comment type="similarity">
    <text evidence="1 4">Belongs to the prokaryotic/mitochondrial release factor family.</text>
</comment>